<sequence>MLFYSYKFHDQQLCRKCFHEVDWRNFHVEEKRFLLNSIFRSSKKNHKKLDFRWPAVKLSENNLFLVNNFNWDISNLFFSHNREKRFLRVFLTVSTLSDQNMSSRLSSTT</sequence>
<accession>A0A8D8H636</accession>
<dbReference type="AlphaFoldDB" id="A0A8D8H636"/>
<dbReference type="EMBL" id="HBUE01199396">
    <property type="protein sequence ID" value="CAG6528914.1"/>
    <property type="molecule type" value="Transcribed_RNA"/>
</dbReference>
<name>A0A8D8H636_CULPI</name>
<proteinExistence type="predicted"/>
<reference evidence="1" key="1">
    <citation type="submission" date="2021-05" db="EMBL/GenBank/DDBJ databases">
        <authorList>
            <person name="Alioto T."/>
            <person name="Alioto T."/>
            <person name="Gomez Garrido J."/>
        </authorList>
    </citation>
    <scope>NUCLEOTIDE SEQUENCE</scope>
</reference>
<evidence type="ECO:0000313" key="1">
    <source>
        <dbReference type="EMBL" id="CAG6528914.1"/>
    </source>
</evidence>
<dbReference type="EMBL" id="HBUE01305548">
    <property type="protein sequence ID" value="CAG6580695.1"/>
    <property type="molecule type" value="Transcribed_RNA"/>
</dbReference>
<protein>
    <submittedName>
        <fullName evidence="1">(northern house mosquito) hypothetical protein</fullName>
    </submittedName>
</protein>
<organism evidence="1">
    <name type="scientific">Culex pipiens</name>
    <name type="common">House mosquito</name>
    <dbReference type="NCBI Taxonomy" id="7175"/>
    <lineage>
        <taxon>Eukaryota</taxon>
        <taxon>Metazoa</taxon>
        <taxon>Ecdysozoa</taxon>
        <taxon>Arthropoda</taxon>
        <taxon>Hexapoda</taxon>
        <taxon>Insecta</taxon>
        <taxon>Pterygota</taxon>
        <taxon>Neoptera</taxon>
        <taxon>Endopterygota</taxon>
        <taxon>Diptera</taxon>
        <taxon>Nematocera</taxon>
        <taxon>Culicoidea</taxon>
        <taxon>Culicidae</taxon>
        <taxon>Culicinae</taxon>
        <taxon>Culicini</taxon>
        <taxon>Culex</taxon>
        <taxon>Culex</taxon>
    </lineage>
</organism>